<organism evidence="3 4">
    <name type="scientific">Handroanthus impetiginosus</name>
    <dbReference type="NCBI Taxonomy" id="429701"/>
    <lineage>
        <taxon>Eukaryota</taxon>
        <taxon>Viridiplantae</taxon>
        <taxon>Streptophyta</taxon>
        <taxon>Embryophyta</taxon>
        <taxon>Tracheophyta</taxon>
        <taxon>Spermatophyta</taxon>
        <taxon>Magnoliopsida</taxon>
        <taxon>eudicotyledons</taxon>
        <taxon>Gunneridae</taxon>
        <taxon>Pentapetalae</taxon>
        <taxon>asterids</taxon>
        <taxon>lamiids</taxon>
        <taxon>Lamiales</taxon>
        <taxon>Bignoniaceae</taxon>
        <taxon>Crescentiina</taxon>
        <taxon>Tabebuia alliance</taxon>
        <taxon>Handroanthus</taxon>
    </lineage>
</organism>
<keyword evidence="1" id="KW-1133">Transmembrane helix</keyword>
<dbReference type="InterPro" id="IPR017451">
    <property type="entry name" value="F-box-assoc_interact_dom"/>
</dbReference>
<dbReference type="PANTHER" id="PTHR31672:SF13">
    <property type="entry name" value="F-BOX PROTEIN CPR30-LIKE"/>
    <property type="match status" value="1"/>
</dbReference>
<feature type="domain" description="F-box associated beta-propeller type 3" evidence="2">
    <location>
        <begin position="16"/>
        <end position="206"/>
    </location>
</feature>
<evidence type="ECO:0000256" key="1">
    <source>
        <dbReference type="SAM" id="Phobius"/>
    </source>
</evidence>
<evidence type="ECO:0000259" key="2">
    <source>
        <dbReference type="Pfam" id="PF08268"/>
    </source>
</evidence>
<sequence length="243" mass="29070">MQIIVIFRLTNQLTHFIFWVLFSGLICININRNKYFLWNPSTRESKKLPDFDVEILSYRHTIEDGFGFDESSSDYNPIAEVYTLKQNSWTRINHNKDDFELSTRTGHFVGGNLHWMRMKSNKWRWRWYISSLDLKNDVYGIVERPSALDDYSRILVLGVVNGCLSVFCYYQDCEFSDLWVLNHYGVQESWKKNREVLFRHGWELVAYKSKEECFWYLETNRSKCFLQLVYVESLVSVVVDVEE</sequence>
<dbReference type="InterPro" id="IPR013187">
    <property type="entry name" value="F-box-assoc_dom_typ3"/>
</dbReference>
<evidence type="ECO:0000313" key="3">
    <source>
        <dbReference type="EMBL" id="PIN16738.1"/>
    </source>
</evidence>
<keyword evidence="1" id="KW-0472">Membrane</keyword>
<protein>
    <recommendedName>
        <fullName evidence="2">F-box associated beta-propeller type 3 domain-containing protein</fullName>
    </recommendedName>
</protein>
<gene>
    <name evidence="3" type="ORF">CDL12_10613</name>
</gene>
<dbReference type="InterPro" id="IPR050796">
    <property type="entry name" value="SCF_F-box_component"/>
</dbReference>
<keyword evidence="1" id="KW-0812">Transmembrane</keyword>
<dbReference type="PANTHER" id="PTHR31672">
    <property type="entry name" value="BNACNNG10540D PROTEIN"/>
    <property type="match status" value="1"/>
</dbReference>
<name>A0A2G9HGW0_9LAMI</name>
<dbReference type="NCBIfam" id="TIGR01640">
    <property type="entry name" value="F_box_assoc_1"/>
    <property type="match status" value="1"/>
</dbReference>
<dbReference type="Pfam" id="PF08268">
    <property type="entry name" value="FBA_3"/>
    <property type="match status" value="1"/>
</dbReference>
<keyword evidence="4" id="KW-1185">Reference proteome</keyword>
<proteinExistence type="predicted"/>
<dbReference type="EMBL" id="NKXS01001811">
    <property type="protein sequence ID" value="PIN16738.1"/>
    <property type="molecule type" value="Genomic_DNA"/>
</dbReference>
<comment type="caution">
    <text evidence="3">The sequence shown here is derived from an EMBL/GenBank/DDBJ whole genome shotgun (WGS) entry which is preliminary data.</text>
</comment>
<dbReference type="OrthoDB" id="1747757at2759"/>
<evidence type="ECO:0000313" key="4">
    <source>
        <dbReference type="Proteomes" id="UP000231279"/>
    </source>
</evidence>
<reference evidence="4" key="1">
    <citation type="journal article" date="2018" name="Gigascience">
        <title>Genome assembly of the Pink Ipe (Handroanthus impetiginosus, Bignoniaceae), a highly valued, ecologically keystone Neotropical timber forest tree.</title>
        <authorList>
            <person name="Silva-Junior O.B."/>
            <person name="Grattapaglia D."/>
            <person name="Novaes E."/>
            <person name="Collevatti R.G."/>
        </authorList>
    </citation>
    <scope>NUCLEOTIDE SEQUENCE [LARGE SCALE GENOMIC DNA]</scope>
    <source>
        <strain evidence="4">cv. UFG-1</strain>
    </source>
</reference>
<dbReference type="AlphaFoldDB" id="A0A2G9HGW0"/>
<feature type="transmembrane region" description="Helical" evidence="1">
    <location>
        <begin position="12"/>
        <end position="30"/>
    </location>
</feature>
<accession>A0A2G9HGW0</accession>
<dbReference type="Proteomes" id="UP000231279">
    <property type="component" value="Unassembled WGS sequence"/>
</dbReference>